<dbReference type="EMBL" id="JH600070">
    <property type="protein sequence ID" value="EIJ42455.1"/>
    <property type="molecule type" value="Genomic_DNA"/>
</dbReference>
<dbReference type="AlphaFoldDB" id="I3CFR2"/>
<name>I3CFR2_9GAMM</name>
<dbReference type="STRING" id="395493.BegalDRAFT_1575"/>
<dbReference type="HOGENOM" id="CLU_2987402_0_0_6"/>
<protein>
    <submittedName>
        <fullName evidence="1">Uncharacterized protein</fullName>
    </submittedName>
</protein>
<sequence length="57" mass="6302">MNKTNLLGFQHLAGLFLSESGFSGLTQFAGLQTLNRFYPENRVNPVNPDSDSLLSFP</sequence>
<reference evidence="1 2" key="1">
    <citation type="submission" date="2011-11" db="EMBL/GenBank/DDBJ databases">
        <title>Improved High-Quality Draft sequence of Beggiatoa alba B18lD.</title>
        <authorList>
            <consortium name="US DOE Joint Genome Institute"/>
            <person name="Lucas S."/>
            <person name="Han J."/>
            <person name="Lapidus A."/>
            <person name="Cheng J.-F."/>
            <person name="Goodwin L."/>
            <person name="Pitluck S."/>
            <person name="Peters L."/>
            <person name="Mikhailova N."/>
            <person name="Held B."/>
            <person name="Detter J.C."/>
            <person name="Han C."/>
            <person name="Tapia R."/>
            <person name="Land M."/>
            <person name="Hauser L."/>
            <person name="Kyrpides N."/>
            <person name="Ivanova N."/>
            <person name="Pagani I."/>
            <person name="Samuel K."/>
            <person name="Teske A."/>
            <person name="Mueller J."/>
            <person name="Woyke T."/>
        </authorList>
    </citation>
    <scope>NUCLEOTIDE SEQUENCE [LARGE SCALE GENOMIC DNA]</scope>
    <source>
        <strain evidence="1 2">B18LD</strain>
    </source>
</reference>
<dbReference type="Proteomes" id="UP000005744">
    <property type="component" value="Unassembled WGS sequence"/>
</dbReference>
<proteinExistence type="predicted"/>
<keyword evidence="2" id="KW-1185">Reference proteome</keyword>
<accession>I3CFR2</accession>
<organism evidence="1 2">
    <name type="scientific">Beggiatoa alba B18LD</name>
    <dbReference type="NCBI Taxonomy" id="395493"/>
    <lineage>
        <taxon>Bacteria</taxon>
        <taxon>Pseudomonadati</taxon>
        <taxon>Pseudomonadota</taxon>
        <taxon>Gammaproteobacteria</taxon>
        <taxon>Thiotrichales</taxon>
        <taxon>Thiotrichaceae</taxon>
        <taxon>Beggiatoa</taxon>
    </lineage>
</organism>
<gene>
    <name evidence="1" type="ORF">BegalDRAFT_1575</name>
</gene>
<evidence type="ECO:0000313" key="2">
    <source>
        <dbReference type="Proteomes" id="UP000005744"/>
    </source>
</evidence>
<evidence type="ECO:0000313" key="1">
    <source>
        <dbReference type="EMBL" id="EIJ42455.1"/>
    </source>
</evidence>